<dbReference type="InterPro" id="IPR026444">
    <property type="entry name" value="Secre_tail"/>
</dbReference>
<dbReference type="Proteomes" id="UP000422221">
    <property type="component" value="Unassembled WGS sequence"/>
</dbReference>
<dbReference type="NCBIfam" id="TIGR04183">
    <property type="entry name" value="Por_Secre_tail"/>
    <property type="match status" value="1"/>
</dbReference>
<feature type="chain" id="PRO_5029904073" evidence="1">
    <location>
        <begin position="26"/>
        <end position="1253"/>
    </location>
</feature>
<dbReference type="Pfam" id="PF02368">
    <property type="entry name" value="Big_2"/>
    <property type="match status" value="1"/>
</dbReference>
<dbReference type="SUPFAM" id="SSF49373">
    <property type="entry name" value="Invasin/intimin cell-adhesion fragments"/>
    <property type="match status" value="1"/>
</dbReference>
<keyword evidence="1" id="KW-0732">Signal</keyword>
<dbReference type="EMBL" id="VWMK01000010">
    <property type="protein sequence ID" value="KAA3765191.1"/>
    <property type="molecule type" value="Genomic_DNA"/>
</dbReference>
<sequence length="1253" mass="134652">MKTKLLCAKTAMFALACFSSIGVWGQIKITDENGLKAIAENLNGDYVLENNITLSKEWEPIGTNDSPFTGTIDGKGFTIYGLKINRPEQNSVGFIGTAKIEDVSSTKVTVKNLRLVGVEIFGHQDVGAVIGNSYGAKVSECYTSGLVYGWDHTGGIIGGTKKVDDDDNIMTQVSNCYSNAAVVSSSYQAGGIIGASINSVVDRCYFSGVAVCPEGRSGGIVALNDGNSLTITNCVTLSSYIKAGSGDAGGANAILGADNPAEDSNAVSTISNSYSWSGLKLYENNVEIARSNNANDSYDGGYLDLDELKTAQFWLGDVNFDAGIWTMVENTYPSLSNVQVPLENYIYIPSFPERCLPGKTFNAEAIPASGRTITYTSSNPEIATIDSKGKVSFLKDGKTTLTFVDQGDNYVKGCTKTYELEVKGVAYTIMDEEDLRCVKYDLAGDFKLGADIYLTKDWELMDVFTGTLDGQGYTIHNLRYINEEQGRVGLFGEATGATIKRVGIAGAYLNGNEDVGAIVGYANGCNISECFVDQASYIAGRDHIGSIVGKVEKMEVEEEGSAEKVITGTTVSDCYSMAKVYSREYQAGGVVGVVNYGTVERCYFSGNIRATKGRAGGIFSLVDADGKVFVENNVCLASGIYCSEATYCIGENGRTSTATLTNNYVDHYASYKGTDLSSSAPSDVYDNASNNGEKLESDEVLSSEWYKETLGWDFDNIWTFIEGGEGNMYPILKCQQSKVLTPVIYGIPEPAFLIQLADGSSSESLNLERIKSTCGQKLIFKITKGEEYIYIDGTIVDFSGAKEVDGETVATISIAPEVEITGLKPFETTAFDINMVGQSHVFPINNVADLLDVNNKLFASFCLMNDIDMTGVEFEGFGSLESPFTGSFDGNGHTIKNPVVITNDDNTKGFFNATKGAKIKNLGISNFSFSGSQANGNKSTDLGGFAGSAKETTFDQCYLTGKVVGRDHVGGFVGGNCSNVTITNSFVNAEVFAYSQAGGFFGVAAGNVTMKNCYFAGSVKLNPSHSYGWVGGFVGLVDADCTVTIEDCVSIGNLQGSVASGSFIGANGGDQKNNPRGIINFTGNVFNFDAERFLMDGKISENDWESQGYVTKEGGVVESPIEHYATPVEDNEFLTQIPYNDAKFDFENIWTIDEEVSYPTLKNVAYIPAPPVGIEQVVDQNENIYIVYTSDNAIFVSGMKNTAKIALYNINGQLVSNVITSGENIELPIMGKGFYIVRIVEDEMTTTVKVVVK</sequence>
<name>A0A7J4XIL6_9BACE</name>
<dbReference type="InterPro" id="IPR003343">
    <property type="entry name" value="Big_2"/>
</dbReference>
<dbReference type="RefSeq" id="WP_130059084.1">
    <property type="nucleotide sequence ID" value="NZ_JADNPJ010000006.1"/>
</dbReference>
<dbReference type="InterPro" id="IPR008964">
    <property type="entry name" value="Invasin/intimin_cell_adhesion"/>
</dbReference>
<reference evidence="3 4" key="1">
    <citation type="journal article" date="2019" name="Nat. Med.">
        <title>A library of human gut bacterial isolates paired with longitudinal multiomics data enables mechanistic microbiome research.</title>
        <authorList>
            <person name="Poyet M."/>
            <person name="Groussin M."/>
            <person name="Gibbons S.M."/>
            <person name="Avila-Pacheco J."/>
            <person name="Jiang X."/>
            <person name="Kearney S.M."/>
            <person name="Perrotta A.R."/>
            <person name="Berdy B."/>
            <person name="Zhao S."/>
            <person name="Lieberman T.D."/>
            <person name="Swanson P.K."/>
            <person name="Smith M."/>
            <person name="Roesemann S."/>
            <person name="Alexander J.E."/>
            <person name="Rich S.A."/>
            <person name="Livny J."/>
            <person name="Vlamakis H."/>
            <person name="Clish C."/>
            <person name="Bullock K."/>
            <person name="Deik A."/>
            <person name="Scott J."/>
            <person name="Pierce K.A."/>
            <person name="Xavier R.J."/>
            <person name="Alm E.J."/>
        </authorList>
    </citation>
    <scope>NUCLEOTIDE SEQUENCE [LARGE SCALE GENOMIC DNA]</scope>
    <source>
        <strain evidence="3 4">BIOML-A10</strain>
    </source>
</reference>
<comment type="caution">
    <text evidence="3">The sequence shown here is derived from an EMBL/GenBank/DDBJ whole genome shotgun (WGS) entry which is preliminary data.</text>
</comment>
<accession>A0A7J4XIL6</accession>
<evidence type="ECO:0000313" key="3">
    <source>
        <dbReference type="EMBL" id="KAA3765191.1"/>
    </source>
</evidence>
<proteinExistence type="predicted"/>
<dbReference type="InterPro" id="IPR011050">
    <property type="entry name" value="Pectin_lyase_fold/virulence"/>
</dbReference>
<feature type="signal peptide" evidence="1">
    <location>
        <begin position="1"/>
        <end position="25"/>
    </location>
</feature>
<gene>
    <name evidence="3" type="ORF">F3F73_11480</name>
</gene>
<feature type="domain" description="BIG2" evidence="2">
    <location>
        <begin position="361"/>
        <end position="407"/>
    </location>
</feature>
<evidence type="ECO:0000259" key="2">
    <source>
        <dbReference type="Pfam" id="PF02368"/>
    </source>
</evidence>
<evidence type="ECO:0000256" key="1">
    <source>
        <dbReference type="SAM" id="SignalP"/>
    </source>
</evidence>
<dbReference type="Gene3D" id="2.160.20.110">
    <property type="match status" value="3"/>
</dbReference>
<dbReference type="AlphaFoldDB" id="A0A7J4XIL6"/>
<dbReference type="Gene3D" id="2.60.40.1080">
    <property type="match status" value="1"/>
</dbReference>
<dbReference type="SUPFAM" id="SSF51126">
    <property type="entry name" value="Pectin lyase-like"/>
    <property type="match status" value="2"/>
</dbReference>
<organism evidence="3 4">
    <name type="scientific">Bacteroides salyersiae</name>
    <dbReference type="NCBI Taxonomy" id="291644"/>
    <lineage>
        <taxon>Bacteria</taxon>
        <taxon>Pseudomonadati</taxon>
        <taxon>Bacteroidota</taxon>
        <taxon>Bacteroidia</taxon>
        <taxon>Bacteroidales</taxon>
        <taxon>Bacteroidaceae</taxon>
        <taxon>Bacteroides</taxon>
    </lineage>
</organism>
<protein>
    <submittedName>
        <fullName evidence="3">T9SS type A sorting domain-containing protein</fullName>
    </submittedName>
</protein>
<evidence type="ECO:0000313" key="4">
    <source>
        <dbReference type="Proteomes" id="UP000422221"/>
    </source>
</evidence>